<evidence type="ECO:0000313" key="2">
    <source>
        <dbReference type="Proteomes" id="UP000315440"/>
    </source>
</evidence>
<evidence type="ECO:0008006" key="3">
    <source>
        <dbReference type="Google" id="ProtNLM"/>
    </source>
</evidence>
<keyword evidence="2" id="KW-1185">Reference proteome</keyword>
<protein>
    <recommendedName>
        <fullName evidence="3">Lipoprotein</fullName>
    </recommendedName>
</protein>
<name>A0A5C5ZPY3_9BACT</name>
<dbReference type="AlphaFoldDB" id="A0A5C5ZPY3"/>
<dbReference type="RefSeq" id="WP_146400488.1">
    <property type="nucleotide sequence ID" value="NZ_SJPQ01000002.1"/>
</dbReference>
<dbReference type="OrthoDB" id="289462at2"/>
<sequence length="122" mass="12654">MKKILILMAAVLLVSSVSGCGCFRRMRDFLCRGSYCGSQTAAVAAPAYAAPPMMAAPMAYDPGCSYDPGCGYGGVQTYGYNGYPMEMGMSGCDSCQSGYSLPTYAGESYMDGAVDPGPSPAQ</sequence>
<proteinExistence type="predicted"/>
<accession>A0A5C5ZPY3</accession>
<evidence type="ECO:0000313" key="1">
    <source>
        <dbReference type="EMBL" id="TWT88977.1"/>
    </source>
</evidence>
<dbReference type="PROSITE" id="PS51257">
    <property type="entry name" value="PROKAR_LIPOPROTEIN"/>
    <property type="match status" value="1"/>
</dbReference>
<reference evidence="1 2" key="1">
    <citation type="submission" date="2019-02" db="EMBL/GenBank/DDBJ databases">
        <title>Deep-cultivation of Planctomycetes and their phenomic and genomic characterization uncovers novel biology.</title>
        <authorList>
            <person name="Wiegand S."/>
            <person name="Jogler M."/>
            <person name="Boedeker C."/>
            <person name="Pinto D."/>
            <person name="Vollmers J."/>
            <person name="Rivas-Marin E."/>
            <person name="Kohn T."/>
            <person name="Peeters S.H."/>
            <person name="Heuer A."/>
            <person name="Rast P."/>
            <person name="Oberbeckmann S."/>
            <person name="Bunk B."/>
            <person name="Jeske O."/>
            <person name="Meyerdierks A."/>
            <person name="Storesund J.E."/>
            <person name="Kallscheuer N."/>
            <person name="Luecker S."/>
            <person name="Lage O.M."/>
            <person name="Pohl T."/>
            <person name="Merkel B.J."/>
            <person name="Hornburger P."/>
            <person name="Mueller R.-W."/>
            <person name="Bruemmer F."/>
            <person name="Labrenz M."/>
            <person name="Spormann A.M."/>
            <person name="Op Den Camp H."/>
            <person name="Overmann J."/>
            <person name="Amann R."/>
            <person name="Jetten M.S.M."/>
            <person name="Mascher T."/>
            <person name="Medema M.H."/>
            <person name="Devos D.P."/>
            <person name="Kaster A.-K."/>
            <person name="Ovreas L."/>
            <person name="Rohde M."/>
            <person name="Galperin M.Y."/>
            <person name="Jogler C."/>
        </authorList>
    </citation>
    <scope>NUCLEOTIDE SEQUENCE [LARGE SCALE GENOMIC DNA]</scope>
    <source>
        <strain evidence="1 2">Mal64</strain>
    </source>
</reference>
<organism evidence="1 2">
    <name type="scientific">Pseudobythopirellula maris</name>
    <dbReference type="NCBI Taxonomy" id="2527991"/>
    <lineage>
        <taxon>Bacteria</taxon>
        <taxon>Pseudomonadati</taxon>
        <taxon>Planctomycetota</taxon>
        <taxon>Planctomycetia</taxon>
        <taxon>Pirellulales</taxon>
        <taxon>Lacipirellulaceae</taxon>
        <taxon>Pseudobythopirellula</taxon>
    </lineage>
</organism>
<dbReference type="EMBL" id="SJPQ01000002">
    <property type="protein sequence ID" value="TWT88977.1"/>
    <property type="molecule type" value="Genomic_DNA"/>
</dbReference>
<comment type="caution">
    <text evidence="1">The sequence shown here is derived from an EMBL/GenBank/DDBJ whole genome shotgun (WGS) entry which is preliminary data.</text>
</comment>
<dbReference type="Proteomes" id="UP000315440">
    <property type="component" value="Unassembled WGS sequence"/>
</dbReference>
<gene>
    <name evidence="1" type="ORF">Mal64_24680</name>
</gene>